<evidence type="ECO:0000313" key="2">
    <source>
        <dbReference type="EMBL" id="KAI6294646.1"/>
    </source>
</evidence>
<evidence type="ECO:0000256" key="1">
    <source>
        <dbReference type="SAM" id="MobiDB-lite"/>
    </source>
</evidence>
<feature type="region of interest" description="Disordered" evidence="1">
    <location>
        <begin position="1"/>
        <end position="25"/>
    </location>
</feature>
<organism evidence="2 3">
    <name type="scientific">Pyricularia grisea</name>
    <name type="common">Crabgrass-specific blast fungus</name>
    <name type="synonym">Magnaporthe grisea</name>
    <dbReference type="NCBI Taxonomy" id="148305"/>
    <lineage>
        <taxon>Eukaryota</taxon>
        <taxon>Fungi</taxon>
        <taxon>Dikarya</taxon>
        <taxon>Ascomycota</taxon>
        <taxon>Pezizomycotina</taxon>
        <taxon>Sordariomycetes</taxon>
        <taxon>Sordariomycetidae</taxon>
        <taxon>Magnaporthales</taxon>
        <taxon>Pyriculariaceae</taxon>
        <taxon>Pyricularia</taxon>
    </lineage>
</organism>
<reference evidence="2" key="1">
    <citation type="submission" date="2021-01" db="EMBL/GenBank/DDBJ databases">
        <title>Deciphering the adaptive evolutionary patterns associated with biogeogrpahic diversity in the finger millet blast pathogen Magnaporthe oryzae in Eastern Africa.</title>
        <authorList>
            <person name="Onyema G."/>
            <person name="Shittu T.A."/>
            <person name="Dodsworth S."/>
            <person name="Devilliers S."/>
            <person name="Muthumeenakshi S."/>
            <person name="Sreenivasaprasad S."/>
        </authorList>
    </citation>
    <scope>NUCLEOTIDE SEQUENCE</scope>
    <source>
        <strain evidence="2">D15/s37</strain>
    </source>
</reference>
<dbReference type="EMBL" id="JABSND010000193">
    <property type="protein sequence ID" value="KAI6294646.1"/>
    <property type="molecule type" value="Genomic_DNA"/>
</dbReference>
<evidence type="ECO:0000313" key="3">
    <source>
        <dbReference type="Proteomes" id="UP001059893"/>
    </source>
</evidence>
<protein>
    <submittedName>
        <fullName evidence="2">Uncharacterized protein</fullName>
    </submittedName>
</protein>
<dbReference type="Proteomes" id="UP001059893">
    <property type="component" value="Unassembled WGS sequence"/>
</dbReference>
<comment type="caution">
    <text evidence="2">The sequence shown here is derived from an EMBL/GenBank/DDBJ whole genome shotgun (WGS) entry which is preliminary data.</text>
</comment>
<proteinExistence type="predicted"/>
<sequence>MKMASSAEEEAGKTHTLRSPAADINHSDAKVNAANHGGDHHRLGLWQDCPVTSAHLGQSASLVVLQSFLSQSMPVLGTTSRRLPSLLVLARRSQAWNGMGLDRPAG</sequence>
<keyword evidence="3" id="KW-1185">Reference proteome</keyword>
<name>A0ABQ8NC44_PYRGI</name>
<accession>A0ABQ8NC44</accession>
<gene>
    <name evidence="2" type="ORF">MCOR33_008310</name>
</gene>